<comment type="function">
    <text evidence="7 9">One of the primary rRNA binding proteins, it binds directly near the 3'-end of the 23S rRNA, where it nucleates assembly of the 50S subunit.</text>
</comment>
<proteinExistence type="inferred from homology"/>
<evidence type="ECO:0000256" key="2">
    <source>
        <dbReference type="ARBA" id="ARBA00022730"/>
    </source>
</evidence>
<evidence type="ECO:0000256" key="3">
    <source>
        <dbReference type="ARBA" id="ARBA00022884"/>
    </source>
</evidence>
<dbReference type="HAMAP" id="MF_01325_B">
    <property type="entry name" value="Ribosomal_uL3_B"/>
    <property type="match status" value="1"/>
</dbReference>
<evidence type="ECO:0000256" key="9">
    <source>
        <dbReference type="RuleBase" id="RU003906"/>
    </source>
</evidence>
<dbReference type="HOGENOM" id="CLU_044142_4_1_9"/>
<dbReference type="AlphaFoldDB" id="A0A078KQ95"/>
<dbReference type="FunFam" id="3.30.160.810:FF:000001">
    <property type="entry name" value="50S ribosomal protein L3"/>
    <property type="match status" value="1"/>
</dbReference>
<dbReference type="NCBIfam" id="TIGR03625">
    <property type="entry name" value="L3_bact"/>
    <property type="match status" value="1"/>
</dbReference>
<dbReference type="GO" id="GO:0019843">
    <property type="term" value="F:rRNA binding"/>
    <property type="evidence" value="ECO:0007669"/>
    <property type="project" value="UniProtKB-UniRule"/>
</dbReference>
<keyword evidence="5 7" id="KW-0687">Ribonucleoprotein</keyword>
<organism evidence="10 11">
    <name type="scientific">[Clostridium] cellulosi</name>
    <dbReference type="NCBI Taxonomy" id="29343"/>
    <lineage>
        <taxon>Bacteria</taxon>
        <taxon>Bacillati</taxon>
        <taxon>Bacillota</taxon>
        <taxon>Clostridia</taxon>
        <taxon>Eubacteriales</taxon>
        <taxon>Oscillospiraceae</taxon>
        <taxon>Oscillospiraceae incertae sedis</taxon>
    </lineage>
</organism>
<dbReference type="Pfam" id="PF00297">
    <property type="entry name" value="Ribosomal_L3"/>
    <property type="match status" value="1"/>
</dbReference>
<keyword evidence="2 7" id="KW-0699">rRNA-binding</keyword>
<comment type="similarity">
    <text evidence="1 7 8">Belongs to the universal ribosomal protein uL3 family.</text>
</comment>
<dbReference type="Gene3D" id="3.30.160.810">
    <property type="match status" value="1"/>
</dbReference>
<protein>
    <recommendedName>
        <fullName evidence="6 7">Large ribosomal subunit protein uL3</fullName>
    </recommendedName>
</protein>
<dbReference type="Gene3D" id="2.40.30.10">
    <property type="entry name" value="Translation factors"/>
    <property type="match status" value="1"/>
</dbReference>
<comment type="subunit">
    <text evidence="7 9">Part of the 50S ribosomal subunit. Forms a cluster with proteins L14 and L19.</text>
</comment>
<dbReference type="PANTHER" id="PTHR11229">
    <property type="entry name" value="50S RIBOSOMAL PROTEIN L3"/>
    <property type="match status" value="1"/>
</dbReference>
<dbReference type="InterPro" id="IPR019927">
    <property type="entry name" value="Ribosomal_uL3_bac/org-type"/>
</dbReference>
<evidence type="ECO:0000256" key="7">
    <source>
        <dbReference type="HAMAP-Rule" id="MF_01325"/>
    </source>
</evidence>
<evidence type="ECO:0000256" key="6">
    <source>
        <dbReference type="ARBA" id="ARBA00035243"/>
    </source>
</evidence>
<keyword evidence="11" id="KW-1185">Reference proteome</keyword>
<dbReference type="OrthoDB" id="9806135at2"/>
<dbReference type="GO" id="GO:0003735">
    <property type="term" value="F:structural constituent of ribosome"/>
    <property type="evidence" value="ECO:0007669"/>
    <property type="project" value="UniProtKB-UniRule"/>
</dbReference>
<gene>
    <name evidence="7 10" type="primary">rplC</name>
    <name evidence="10" type="ORF">CCDG5_0182</name>
</gene>
<dbReference type="PROSITE" id="PS00474">
    <property type="entry name" value="RIBOSOMAL_L3"/>
    <property type="match status" value="1"/>
</dbReference>
<keyword evidence="4 7" id="KW-0689">Ribosomal protein</keyword>
<dbReference type="PATRIC" id="fig|29343.3.peg.184"/>
<keyword evidence="3 7" id="KW-0694">RNA-binding</keyword>
<dbReference type="GO" id="GO:0006412">
    <property type="term" value="P:translation"/>
    <property type="evidence" value="ECO:0007669"/>
    <property type="project" value="UniProtKB-UniRule"/>
</dbReference>
<dbReference type="EMBL" id="LM995447">
    <property type="protein sequence ID" value="CDZ23325.1"/>
    <property type="molecule type" value="Genomic_DNA"/>
</dbReference>
<dbReference type="InterPro" id="IPR009000">
    <property type="entry name" value="Transl_B-barrel_sf"/>
</dbReference>
<dbReference type="FunFam" id="2.40.30.10:FF:000004">
    <property type="entry name" value="50S ribosomal protein L3"/>
    <property type="match status" value="1"/>
</dbReference>
<evidence type="ECO:0000313" key="10">
    <source>
        <dbReference type="EMBL" id="CDZ23325.1"/>
    </source>
</evidence>
<dbReference type="InterPro" id="IPR019926">
    <property type="entry name" value="Ribosomal_uL3_CS"/>
</dbReference>
<reference evidence="11" key="1">
    <citation type="submission" date="2014-07" db="EMBL/GenBank/DDBJ databases">
        <authorList>
            <person name="Wibberg D."/>
        </authorList>
    </citation>
    <scope>NUCLEOTIDE SEQUENCE [LARGE SCALE GENOMIC DNA]</scope>
    <source>
        <strain evidence="11">DG5</strain>
    </source>
</reference>
<dbReference type="KEGG" id="ccel:CCDG5_0182"/>
<sequence length="211" mass="22584">MKKGIIGRKIGMTQLFDDNGNVVPVTVIEAGPCTVVQKKTVETDGYNAVQLGFGDVSEKHVTKPLKGHFDKAGVAPKRVLREFRLDDVDSLNVKDIIKADVFAVGDRVDVVGISKGKGFAGVIKRWNQHRLKMTHGTGPVHREVGSMGANSDPSRVFKGKKMAGHLGAERVTIQNLDVVKVDAENNLIAVKGAIPGPKGGIVTITDSVKKA</sequence>
<dbReference type="Proteomes" id="UP000032431">
    <property type="component" value="Chromosome I"/>
</dbReference>
<dbReference type="SUPFAM" id="SSF50447">
    <property type="entry name" value="Translation proteins"/>
    <property type="match status" value="1"/>
</dbReference>
<evidence type="ECO:0000256" key="1">
    <source>
        <dbReference type="ARBA" id="ARBA00006540"/>
    </source>
</evidence>
<evidence type="ECO:0000256" key="4">
    <source>
        <dbReference type="ARBA" id="ARBA00022980"/>
    </source>
</evidence>
<evidence type="ECO:0000256" key="5">
    <source>
        <dbReference type="ARBA" id="ARBA00023274"/>
    </source>
</evidence>
<accession>A0A078KQ95</accession>
<evidence type="ECO:0000313" key="11">
    <source>
        <dbReference type="Proteomes" id="UP000032431"/>
    </source>
</evidence>
<dbReference type="InterPro" id="IPR000597">
    <property type="entry name" value="Ribosomal_uL3"/>
</dbReference>
<evidence type="ECO:0000256" key="8">
    <source>
        <dbReference type="RuleBase" id="RU003905"/>
    </source>
</evidence>
<name>A0A078KQ95_9FIRM</name>
<dbReference type="STRING" id="29343.CCDG5_0182"/>
<dbReference type="GO" id="GO:0022625">
    <property type="term" value="C:cytosolic large ribosomal subunit"/>
    <property type="evidence" value="ECO:0007669"/>
    <property type="project" value="TreeGrafter"/>
</dbReference>
<dbReference type="PANTHER" id="PTHR11229:SF16">
    <property type="entry name" value="LARGE RIBOSOMAL SUBUNIT PROTEIN UL3C"/>
    <property type="match status" value="1"/>
</dbReference>